<evidence type="ECO:0000313" key="3">
    <source>
        <dbReference type="Proteomes" id="UP000549250"/>
    </source>
</evidence>
<dbReference type="RefSeq" id="WP_183168043.1">
    <property type="nucleotide sequence ID" value="NZ_JACHXI010000027.1"/>
</dbReference>
<organism evidence="2 3">
    <name type="scientific">Azomonas macrocytogenes</name>
    <name type="common">Azotobacter macrocytogenes</name>
    <dbReference type="NCBI Taxonomy" id="69962"/>
    <lineage>
        <taxon>Bacteria</taxon>
        <taxon>Pseudomonadati</taxon>
        <taxon>Pseudomonadota</taxon>
        <taxon>Gammaproteobacteria</taxon>
        <taxon>Pseudomonadales</taxon>
        <taxon>Pseudomonadaceae</taxon>
        <taxon>Azomonas</taxon>
    </lineage>
</organism>
<dbReference type="SMART" id="SM00052">
    <property type="entry name" value="EAL"/>
    <property type="match status" value="1"/>
</dbReference>
<dbReference type="CDD" id="cd01948">
    <property type="entry name" value="EAL"/>
    <property type="match status" value="1"/>
</dbReference>
<feature type="domain" description="EAL" evidence="1">
    <location>
        <begin position="1"/>
        <end position="217"/>
    </location>
</feature>
<sequence>MKRVPAFQVILRADNQQCMAAEVLSRWETAGQLVGPAAMGPSLDWAEVDLALVQQLAGIAHELTDYPRLFINVSPQTLGAPAAHFDLWRNAVAKLQTAGHVSVVLEITEAVPDLPLASRWRALTELGVELALDDFGMAFSTPARLRDYPWTYCKFDVRRITGAGHDILFCQDNRIRAIAEQVESAALSQMASDLGITWQQGYYHHKPTVLGTMAWKK</sequence>
<dbReference type="InterPro" id="IPR035919">
    <property type="entry name" value="EAL_sf"/>
</dbReference>
<dbReference type="AlphaFoldDB" id="A0A839T9P1"/>
<protein>
    <submittedName>
        <fullName evidence="2">EAL domain-containing protein (Putative c-di-GMP-specific phosphodiesterase class I)</fullName>
    </submittedName>
</protein>
<name>A0A839T9P1_AZOMA</name>
<dbReference type="SUPFAM" id="SSF141868">
    <property type="entry name" value="EAL domain-like"/>
    <property type="match status" value="1"/>
</dbReference>
<gene>
    <name evidence="2" type="ORF">FHR87_003611</name>
</gene>
<dbReference type="PANTHER" id="PTHR33121:SF76">
    <property type="entry name" value="SIGNALING PROTEIN"/>
    <property type="match status" value="1"/>
</dbReference>
<dbReference type="PROSITE" id="PS50883">
    <property type="entry name" value="EAL"/>
    <property type="match status" value="1"/>
</dbReference>
<dbReference type="InterPro" id="IPR050706">
    <property type="entry name" value="Cyclic-di-GMP_PDE-like"/>
</dbReference>
<keyword evidence="3" id="KW-1185">Reference proteome</keyword>
<reference evidence="2 3" key="1">
    <citation type="submission" date="2020-08" db="EMBL/GenBank/DDBJ databases">
        <title>Genomic Encyclopedia of Type Strains, Phase III (KMG-III): the genomes of soil and plant-associated and newly described type strains.</title>
        <authorList>
            <person name="Whitman W."/>
        </authorList>
    </citation>
    <scope>NUCLEOTIDE SEQUENCE [LARGE SCALE GENOMIC DNA]</scope>
    <source>
        <strain evidence="2 3">CECT 4462</strain>
    </source>
</reference>
<evidence type="ECO:0000259" key="1">
    <source>
        <dbReference type="PROSITE" id="PS50883"/>
    </source>
</evidence>
<evidence type="ECO:0000313" key="2">
    <source>
        <dbReference type="EMBL" id="MBB3105176.1"/>
    </source>
</evidence>
<dbReference type="EMBL" id="JACHXI010000027">
    <property type="protein sequence ID" value="MBB3105176.1"/>
    <property type="molecule type" value="Genomic_DNA"/>
</dbReference>
<dbReference type="Proteomes" id="UP000549250">
    <property type="component" value="Unassembled WGS sequence"/>
</dbReference>
<dbReference type="Gene3D" id="3.20.20.450">
    <property type="entry name" value="EAL domain"/>
    <property type="match status" value="1"/>
</dbReference>
<dbReference type="InterPro" id="IPR001633">
    <property type="entry name" value="EAL_dom"/>
</dbReference>
<dbReference type="PANTHER" id="PTHR33121">
    <property type="entry name" value="CYCLIC DI-GMP PHOSPHODIESTERASE PDEF"/>
    <property type="match status" value="1"/>
</dbReference>
<accession>A0A839T9P1</accession>
<dbReference type="GO" id="GO:0071111">
    <property type="term" value="F:cyclic-guanylate-specific phosphodiesterase activity"/>
    <property type="evidence" value="ECO:0007669"/>
    <property type="project" value="InterPro"/>
</dbReference>
<comment type="caution">
    <text evidence="2">The sequence shown here is derived from an EMBL/GenBank/DDBJ whole genome shotgun (WGS) entry which is preliminary data.</text>
</comment>
<proteinExistence type="predicted"/>
<dbReference type="Pfam" id="PF00563">
    <property type="entry name" value="EAL"/>
    <property type="match status" value="1"/>
</dbReference>